<accession>A0A081NLL8</accession>
<keyword evidence="3" id="KW-1185">Reference proteome</keyword>
<protein>
    <recommendedName>
        <fullName evidence="1">Glutamine amidotransferase domain-containing protein</fullName>
    </recommendedName>
</protein>
<dbReference type="AlphaFoldDB" id="A0A081NLL8"/>
<dbReference type="EMBL" id="JOKH01000001">
    <property type="protein sequence ID" value="KEQ19341.1"/>
    <property type="molecule type" value="Genomic_DNA"/>
</dbReference>
<dbReference type="Pfam" id="PF00117">
    <property type="entry name" value="GATase"/>
    <property type="match status" value="1"/>
</dbReference>
<dbReference type="OrthoDB" id="9813383at2"/>
<dbReference type="RefSeq" id="WP_034833115.1">
    <property type="nucleotide sequence ID" value="NZ_JOKH01000001.1"/>
</dbReference>
<dbReference type="Gene3D" id="3.40.50.880">
    <property type="match status" value="1"/>
</dbReference>
<reference evidence="2 3" key="1">
    <citation type="submission" date="2014-06" db="EMBL/GenBank/DDBJ databases">
        <title>Whole Genome Sequences of Three Symbiotic Endozoicomonas Bacteria.</title>
        <authorList>
            <person name="Neave M.J."/>
            <person name="Apprill A."/>
            <person name="Voolstra C.R."/>
        </authorList>
    </citation>
    <scope>NUCLEOTIDE SEQUENCE [LARGE SCALE GENOMIC DNA]</scope>
    <source>
        <strain evidence="2 3">DSM 25634</strain>
    </source>
</reference>
<comment type="caution">
    <text evidence="2">The sequence shown here is derived from an EMBL/GenBank/DDBJ whole genome shotgun (WGS) entry which is preliminary data.</text>
</comment>
<dbReference type="InterPro" id="IPR044992">
    <property type="entry name" value="ChyE-like"/>
</dbReference>
<dbReference type="eggNOG" id="COG0518">
    <property type="taxonomic scope" value="Bacteria"/>
</dbReference>
<evidence type="ECO:0000313" key="3">
    <source>
        <dbReference type="Proteomes" id="UP000028073"/>
    </source>
</evidence>
<dbReference type="InterPro" id="IPR029062">
    <property type="entry name" value="Class_I_gatase-like"/>
</dbReference>
<dbReference type="InterPro" id="IPR017926">
    <property type="entry name" value="GATASE"/>
</dbReference>
<dbReference type="STRING" id="1137799.GZ78_05070"/>
<dbReference type="Proteomes" id="UP000028073">
    <property type="component" value="Unassembled WGS sequence"/>
</dbReference>
<dbReference type="PANTHER" id="PTHR42695">
    <property type="entry name" value="GLUTAMINE AMIDOTRANSFERASE YLR126C-RELATED"/>
    <property type="match status" value="1"/>
</dbReference>
<dbReference type="SUPFAM" id="SSF52317">
    <property type="entry name" value="Class I glutamine amidotransferase-like"/>
    <property type="match status" value="1"/>
</dbReference>
<sequence>MKLGILECDDVNPSLVETYGSYPQMFMKAFLSIDPLMTFRVYRAHCNELPEDSGECDAYLITGSKVSAYEQLGWISSLELWIQALAKTGKKLLGICFGHQVIAQAMGGVVEKSEKGWGVGQYTNEIIKSDIWMVPEKKQLNLLVSHQDQVLQLPENVEVIAGSPFCPNFLLQYNEQFLTVQGHPEFSKEYSAALMEHRRGAIIPEDTVRAALVSLQQKVDSQLMIQWMRQFLVS</sequence>
<evidence type="ECO:0000313" key="2">
    <source>
        <dbReference type="EMBL" id="KEQ19341.1"/>
    </source>
</evidence>
<evidence type="ECO:0000259" key="1">
    <source>
        <dbReference type="Pfam" id="PF00117"/>
    </source>
</evidence>
<dbReference type="CDD" id="cd01741">
    <property type="entry name" value="GATase1_1"/>
    <property type="match status" value="1"/>
</dbReference>
<gene>
    <name evidence="2" type="ORF">GZ78_05070</name>
</gene>
<proteinExistence type="predicted"/>
<feature type="domain" description="Glutamine amidotransferase" evidence="1">
    <location>
        <begin position="16"/>
        <end position="189"/>
    </location>
</feature>
<name>A0A081NLL8_9GAMM</name>
<dbReference type="PROSITE" id="PS51273">
    <property type="entry name" value="GATASE_TYPE_1"/>
    <property type="match status" value="1"/>
</dbReference>
<dbReference type="GO" id="GO:0005829">
    <property type="term" value="C:cytosol"/>
    <property type="evidence" value="ECO:0007669"/>
    <property type="project" value="TreeGrafter"/>
</dbReference>
<dbReference type="PANTHER" id="PTHR42695:SF5">
    <property type="entry name" value="GLUTAMINE AMIDOTRANSFERASE YLR126C-RELATED"/>
    <property type="match status" value="1"/>
</dbReference>
<organism evidence="2 3">
    <name type="scientific">Endozoicomonas numazuensis</name>
    <dbReference type="NCBI Taxonomy" id="1137799"/>
    <lineage>
        <taxon>Bacteria</taxon>
        <taxon>Pseudomonadati</taxon>
        <taxon>Pseudomonadota</taxon>
        <taxon>Gammaproteobacteria</taxon>
        <taxon>Oceanospirillales</taxon>
        <taxon>Endozoicomonadaceae</taxon>
        <taxon>Endozoicomonas</taxon>
    </lineage>
</organism>